<gene>
    <name evidence="3" type="ORF">ABZ510_14965</name>
</gene>
<name>A0ABV2WQJ5_9NOCA</name>
<dbReference type="Gene3D" id="2.60.120.600">
    <property type="entry name" value="Domain of unknown function DUF1214, C-terminal domain"/>
    <property type="match status" value="1"/>
</dbReference>
<dbReference type="RefSeq" id="WP_356956644.1">
    <property type="nucleotide sequence ID" value="NZ_JBEYBD010000006.1"/>
</dbReference>
<dbReference type="InterPro" id="IPR010621">
    <property type="entry name" value="DUF1214"/>
</dbReference>
<protein>
    <submittedName>
        <fullName evidence="3">DUF1254 domain-containing protein</fullName>
    </submittedName>
</protein>
<evidence type="ECO:0000313" key="3">
    <source>
        <dbReference type="EMBL" id="MEU1953161.1"/>
    </source>
</evidence>
<dbReference type="InterPro" id="IPR010679">
    <property type="entry name" value="DUF1254"/>
</dbReference>
<dbReference type="PANTHER" id="PTHR36509:SF2">
    <property type="entry name" value="BLL3101 PROTEIN"/>
    <property type="match status" value="1"/>
</dbReference>
<dbReference type="PANTHER" id="PTHR36509">
    <property type="entry name" value="BLL3101 PROTEIN"/>
    <property type="match status" value="1"/>
</dbReference>
<dbReference type="Proteomes" id="UP001550628">
    <property type="component" value="Unassembled WGS sequence"/>
</dbReference>
<dbReference type="SUPFAM" id="SSF160935">
    <property type="entry name" value="VPA0735-like"/>
    <property type="match status" value="1"/>
</dbReference>
<evidence type="ECO:0000313" key="4">
    <source>
        <dbReference type="Proteomes" id="UP001550628"/>
    </source>
</evidence>
<dbReference type="Gene3D" id="2.60.40.1610">
    <property type="entry name" value="Domain of unknown function DUF1254"/>
    <property type="match status" value="1"/>
</dbReference>
<keyword evidence="4" id="KW-1185">Reference proteome</keyword>
<accession>A0ABV2WQJ5</accession>
<comment type="caution">
    <text evidence="3">The sequence shown here is derived from an EMBL/GenBank/DDBJ whole genome shotgun (WGS) entry which is preliminary data.</text>
</comment>
<dbReference type="InterPro" id="IPR037049">
    <property type="entry name" value="DUF1214_C_sf"/>
</dbReference>
<organism evidence="3 4">
    <name type="scientific">Nocardia rhamnosiphila</name>
    <dbReference type="NCBI Taxonomy" id="426716"/>
    <lineage>
        <taxon>Bacteria</taxon>
        <taxon>Bacillati</taxon>
        <taxon>Actinomycetota</taxon>
        <taxon>Actinomycetes</taxon>
        <taxon>Mycobacteriales</taxon>
        <taxon>Nocardiaceae</taxon>
        <taxon>Nocardia</taxon>
    </lineage>
</organism>
<dbReference type="Pfam" id="PF06742">
    <property type="entry name" value="DUF1214"/>
    <property type="match status" value="1"/>
</dbReference>
<sequence length="481" mass="52168">MREVPAAAAGDMTQPVGDRFRMTRRSMLGLVAVTGLAACGGEDSGTEVPPSGTPAARREVAADAYIFGYPMILIDTFRRRALDYVSTNRFQHTSSLPPASQRTVVRIDLDNLYSVAWLDLRKEPVLFEVPEIPDRYWVMQVLDAWSNTVSTPSSVRPEAEPGAVAPYTYAVTGPGWAGELPAGVVHLPVPTADAWLYGRIEVRGSADVPAVRALQAQLRLAPLSAWNTRAATESESIPGNQDWSEPVGRDSVAAMSSREYFDRLCELMQDNPPAPEDEPAMRRFATIGIRPGGSPEGVSTGELDAGVDAAKKKIAAYVDPASRMRDGWLVALNVGRYGTNYLLRATTARRGVGANIAEAMLYPALFDEADENGDPREFTLRFEPGQAPPVKAFWSITAYGADAYLVPNPADLHTIGHPVAPRFGPDGALEFAVQAADPGPGFPRSNWLPIPEQGQFSLIMRLYEPEPRVLDGNWSPPPLVS</sequence>
<proteinExistence type="predicted"/>
<feature type="domain" description="DUF1254" evidence="2">
    <location>
        <begin position="88"/>
        <end position="222"/>
    </location>
</feature>
<reference evidence="3 4" key="1">
    <citation type="submission" date="2024-06" db="EMBL/GenBank/DDBJ databases">
        <title>The Natural Products Discovery Center: Release of the First 8490 Sequenced Strains for Exploring Actinobacteria Biosynthetic Diversity.</title>
        <authorList>
            <person name="Kalkreuter E."/>
            <person name="Kautsar S.A."/>
            <person name="Yang D."/>
            <person name="Bader C.D."/>
            <person name="Teijaro C.N."/>
            <person name="Fluegel L."/>
            <person name="Davis C.M."/>
            <person name="Simpson J.R."/>
            <person name="Lauterbach L."/>
            <person name="Steele A.D."/>
            <person name="Gui C."/>
            <person name="Meng S."/>
            <person name="Li G."/>
            <person name="Viehrig K."/>
            <person name="Ye F."/>
            <person name="Su P."/>
            <person name="Kiefer A.F."/>
            <person name="Nichols A."/>
            <person name="Cepeda A.J."/>
            <person name="Yan W."/>
            <person name="Fan B."/>
            <person name="Jiang Y."/>
            <person name="Adhikari A."/>
            <person name="Zheng C.-J."/>
            <person name="Schuster L."/>
            <person name="Cowan T.M."/>
            <person name="Smanski M.J."/>
            <person name="Chevrette M.G."/>
            <person name="De Carvalho L.P.S."/>
            <person name="Shen B."/>
        </authorList>
    </citation>
    <scope>NUCLEOTIDE SEQUENCE [LARGE SCALE GENOMIC DNA]</scope>
    <source>
        <strain evidence="3 4">NPDC019708</strain>
    </source>
</reference>
<evidence type="ECO:0000259" key="2">
    <source>
        <dbReference type="Pfam" id="PF06863"/>
    </source>
</evidence>
<dbReference type="InterPro" id="IPR037050">
    <property type="entry name" value="DUF1254_sf"/>
</dbReference>
<dbReference type="Pfam" id="PF06863">
    <property type="entry name" value="DUF1254"/>
    <property type="match status" value="1"/>
</dbReference>
<evidence type="ECO:0000259" key="1">
    <source>
        <dbReference type="Pfam" id="PF06742"/>
    </source>
</evidence>
<dbReference type="EMBL" id="JBEYBF010000009">
    <property type="protein sequence ID" value="MEU1953161.1"/>
    <property type="molecule type" value="Genomic_DNA"/>
</dbReference>
<feature type="domain" description="DUF1214" evidence="1">
    <location>
        <begin position="364"/>
        <end position="466"/>
    </location>
</feature>